<keyword evidence="4" id="KW-1185">Reference proteome</keyword>
<protein>
    <submittedName>
        <fullName evidence="1">Uncharacterized protein</fullName>
    </submittedName>
</protein>
<evidence type="ECO:0000313" key="2">
    <source>
        <dbReference type="EMBL" id="QQB89317.1"/>
    </source>
</evidence>
<evidence type="ECO:0000313" key="4">
    <source>
        <dbReference type="Proteomes" id="UP000596117"/>
    </source>
</evidence>
<organism evidence="1 3">
    <name type="scientific">Brevundimonas diminuta</name>
    <name type="common">Pseudomonas diminuta</name>
    <dbReference type="NCBI Taxonomy" id="293"/>
    <lineage>
        <taxon>Bacteria</taxon>
        <taxon>Pseudomonadati</taxon>
        <taxon>Pseudomonadota</taxon>
        <taxon>Alphaproteobacteria</taxon>
        <taxon>Caulobacterales</taxon>
        <taxon>Caulobacteraceae</taxon>
        <taxon>Brevundimonas</taxon>
    </lineage>
</organism>
<proteinExistence type="predicted"/>
<sequence>MTSAADLAPATTATQDTVTAAARAVRAADKTPFELAVAAWRLVCDHRDKREAAGDKEGVEVADQAVDDALEKLLQTRAATVGEIAEKGRIFIKSFLGGRYWKGASPDNPAYLSHLMSASYEDRALIALYQDAAFLSGASKELADAEPVRFVARRWLEGTTAGTRARFHWDAETEGLTFTGPGEEKCAAAFAALSDWDREEVKAYFQRQHLAIQRQREQPSWYAPSTDALMVRVYADSTAYTVTKNDLDRRAEVRAQLRDGMRAAVGLPVGLEGFHPEQFALEAYAQGMRFKLFNPAFGPDILHRAGDDRPEIKALSDRFAQLDRHQVEALTEHLAARQAWAADWVAQVEAQTGCQVTFHDSGLGFGIGMDRPSGLADATAIYNALTKAEALHLKAYAWSRYEQDGVSEKAMAR</sequence>
<name>A0A410NU55_BREDI</name>
<dbReference type="AlphaFoldDB" id="A0A410NU55"/>
<accession>A0A410NU55</accession>
<dbReference type="EMBL" id="CP035093">
    <property type="protein sequence ID" value="QAT13321.1"/>
    <property type="molecule type" value="Genomic_DNA"/>
</dbReference>
<dbReference type="KEGG" id="bdm:EQG53_02545"/>
<evidence type="ECO:0000313" key="3">
    <source>
        <dbReference type="Proteomes" id="UP000287388"/>
    </source>
</evidence>
<dbReference type="EMBL" id="CP066026">
    <property type="protein sequence ID" value="QQB89317.1"/>
    <property type="molecule type" value="Genomic_DNA"/>
</dbReference>
<dbReference type="Proteomes" id="UP000596117">
    <property type="component" value="Chromosome"/>
</dbReference>
<dbReference type="RefSeq" id="WP_128719019.1">
    <property type="nucleotide sequence ID" value="NZ_BJNC01000017.1"/>
</dbReference>
<reference evidence="1 3" key="1">
    <citation type="submission" date="2019-01" db="EMBL/GenBank/DDBJ databases">
        <title>Brevundimonas diminuta Genome sequencing and assembly.</title>
        <authorList>
            <person name="Chen H."/>
        </authorList>
    </citation>
    <scope>NUCLEOTIDE SEQUENCE [LARGE SCALE GENOMIC DNA]</scope>
    <source>
        <strain evidence="1">ATCC</strain>
        <strain evidence="3">ATCC(B) 19146</strain>
    </source>
</reference>
<evidence type="ECO:0000313" key="1">
    <source>
        <dbReference type="EMBL" id="QAT13321.1"/>
    </source>
</evidence>
<reference evidence="2 4" key="2">
    <citation type="submission" date="2020-12" db="EMBL/GenBank/DDBJ databases">
        <title>FDA dAtabase for Regulatory Grade micrObial Sequences (FDA-ARGOS): Supporting development and validation of Infectious Disease Dx tests.</title>
        <authorList>
            <person name="Kerrigan L."/>
            <person name="Long C."/>
            <person name="Tallon L."/>
            <person name="Sadzewicz L."/>
            <person name="Zhao X."/>
            <person name="Boylan J."/>
            <person name="Ott S."/>
            <person name="Bowen H."/>
            <person name="Vavikolanu K."/>
            <person name="Mehta A."/>
            <person name="Aluvathingal J."/>
            <person name="Nadendla S."/>
            <person name="Yan Y."/>
            <person name="Sichtig H."/>
        </authorList>
    </citation>
    <scope>NUCLEOTIDE SEQUENCE [LARGE SCALE GENOMIC DNA]</scope>
    <source>
        <strain evidence="2 4">FDAARGOS_1026</strain>
    </source>
</reference>
<gene>
    <name evidence="1" type="ORF">EQG53_02545</name>
    <name evidence="2" type="ORF">I6H83_02410</name>
</gene>
<dbReference type="Proteomes" id="UP000287388">
    <property type="component" value="Chromosome"/>
</dbReference>